<proteinExistence type="predicted"/>
<dbReference type="Proteomes" id="UP001157134">
    <property type="component" value="Unassembled WGS sequence"/>
</dbReference>
<evidence type="ECO:0000313" key="4">
    <source>
        <dbReference type="Proteomes" id="UP001157134"/>
    </source>
</evidence>
<reference evidence="3 4" key="1">
    <citation type="submission" date="2023-03" db="EMBL/GenBank/DDBJ databases">
        <title>Thalassotalea loyana LMG 22536T draft genome sequence.</title>
        <authorList>
            <person name="Sawabe T."/>
        </authorList>
    </citation>
    <scope>NUCLEOTIDE SEQUENCE [LARGE SCALE GENOMIC DNA]</scope>
    <source>
        <strain evidence="3 4">LMG 22536</strain>
    </source>
</reference>
<sequence length="1328" mass="148370">MIVNFKDRRPGALGNFDLDFIQAISFFNDKGLAQTWNWSDMLKDEHNAAFTVAKMMNDDLLLAVKDGLSKALTEGKTLADFKDELIPLLQKKGWWGKQVINPGTAFEQTVQLGSASRLENIFRTNMQSAYAVGHWQAIDDAKLAMPYLMYDAVDDSRTRPEHAKHDNVVLPVTDKFWNTHYPPNGWQCRCGVIQMSKEDLADYGLSVSPAQKPAMKKWKKPGSDKVNLVPEGVDPGFDHNAGKTRLEHLNKVQADKLAKAQKEAALIKKGNEKARQAAKEANQALKELGISSTQGLANKALDKAKERAAQFEIDHAIEANTPYLAAAIKKVANTKAAQSMNAQELLAKAKQQADTKKLGDQLAKFKKAKIANKEPGTNAKAAFDSLPEEAQQAIIAEIDVKTGNAQAKEELTKIAAGEAQKQAAFKKQIFDKMTKDGSAANYPDAKSLVAAIEEQAKVKQQAKEKSKHLSGYKKKLIEGKIPTPKQKEVFDSLDELEKMKVTADITKAQAELVPPADAVQALKDALADVTKPEKVSEPTLSMANMVKYATKKKGSNDGAFYQDTETGKRYYIKTLASEDIARNETLASRLYELAGTEAPRYYYFSENGKFHVASEIIEGLEESRHKLVNNLADNVHENMVVDAWLANWDVIGLDYDNLILLNNRAIRMDPGGALRYRAQGGLKGDRFGNDVTELETFLDSSLNPQAASVFSNATREQLIIGARKVLRITDEQIDDMVDRFGSRDPNIANELKAKLKARRDYIAKAFPEALPQKPKPDIIETVTDADLLAIKESRVNGYSLTIDEDFIQDHNVKLSHFIDENGEPATMLTMKLTEKGLGEVSKQFNDNSGSISLTSLKEKVSTVARGIGALYRDKKVIRTLDIDRLNAAIDEVNSVIDKAKNKAVYTDQQMVTLLSWRDELQRMKGIAKLNLPAQPWAFMMKTDDLPNVFDLVSDKAAAGLSWEKAGTFRYKAMQYDRSTPRQQGHTISAPYTTNYKAKPGDDVKINVMAGDAYYSRGYVQIEVKGNNKAAAARAIEQIEALGVPNQLTTKAVRTELYLDQTAYRRWALLDRNMTAKYQALNDITDPEARRLAKLDFINNAVGYDITKNPLWNKRDTGQAWEHGRRVFYRTDLESPEYDQWADNHVLFHAIGTLGKDGASFSINEKLKDVFNGGGMLASLGERLRRGLPESAQALSTDYSKGGANYVFTRIKSRSSSSYNGLNAVGLYFKPHKLMKRMDRISYDDDEFGSQLDSTLASRGEHISDWVANAKRPRDETIFKDGLSLFEDLEKIVLYSESDRQEFIAWLKSNNYEKWPDGRDLEEVIQARY</sequence>
<dbReference type="RefSeq" id="WP_284296836.1">
    <property type="nucleotide sequence ID" value="NZ_BSSV01000002.1"/>
</dbReference>
<keyword evidence="4" id="KW-1185">Reference proteome</keyword>
<dbReference type="Pfam" id="PF04233">
    <property type="entry name" value="Phage_Mu_F"/>
    <property type="match status" value="1"/>
</dbReference>
<evidence type="ECO:0000259" key="2">
    <source>
        <dbReference type="Pfam" id="PF04233"/>
    </source>
</evidence>
<accession>A0ABQ6HAC6</accession>
<organism evidence="3 4">
    <name type="scientific">Thalassotalea loyana</name>
    <dbReference type="NCBI Taxonomy" id="280483"/>
    <lineage>
        <taxon>Bacteria</taxon>
        <taxon>Pseudomonadati</taxon>
        <taxon>Pseudomonadota</taxon>
        <taxon>Gammaproteobacteria</taxon>
        <taxon>Alteromonadales</taxon>
        <taxon>Colwelliaceae</taxon>
        <taxon>Thalassotalea</taxon>
    </lineage>
</organism>
<dbReference type="EMBL" id="BSSV01000002">
    <property type="protein sequence ID" value="GLX85078.1"/>
    <property type="molecule type" value="Genomic_DNA"/>
</dbReference>
<keyword evidence="1" id="KW-0175">Coiled coil</keyword>
<evidence type="ECO:0000313" key="3">
    <source>
        <dbReference type="EMBL" id="GLX85078.1"/>
    </source>
</evidence>
<name>A0ABQ6HAC6_9GAMM</name>
<evidence type="ECO:0000256" key="1">
    <source>
        <dbReference type="SAM" id="Coils"/>
    </source>
</evidence>
<dbReference type="NCBIfam" id="TIGR01641">
    <property type="entry name" value="phageSPP1_gp7"/>
    <property type="match status" value="1"/>
</dbReference>
<feature type="coiled-coil region" evidence="1">
    <location>
        <begin position="257"/>
        <end position="291"/>
    </location>
</feature>
<dbReference type="InterPro" id="IPR006528">
    <property type="entry name" value="Phage_head_morphogenesis_dom"/>
</dbReference>
<protein>
    <recommendedName>
        <fullName evidence="2">Phage head morphogenesis domain-containing protein</fullName>
    </recommendedName>
</protein>
<gene>
    <name evidence="3" type="ORF">tloyanaT_13300</name>
</gene>
<comment type="caution">
    <text evidence="3">The sequence shown here is derived from an EMBL/GenBank/DDBJ whole genome shotgun (WGS) entry which is preliminary data.</text>
</comment>
<feature type="domain" description="Phage head morphogenesis" evidence="2">
    <location>
        <begin position="64"/>
        <end position="192"/>
    </location>
</feature>